<protein>
    <submittedName>
        <fullName evidence="1">ABC transporter ATP-binding protein</fullName>
    </submittedName>
</protein>
<proteinExistence type="predicted"/>
<accession>A0A7X9WUQ4</accession>
<comment type="caution">
    <text evidence="1">The sequence shown here is derived from an EMBL/GenBank/DDBJ whole genome shotgun (WGS) entry which is preliminary data.</text>
</comment>
<keyword evidence="2" id="KW-1185">Reference proteome</keyword>
<dbReference type="GO" id="GO:0005524">
    <property type="term" value="F:ATP binding"/>
    <property type="evidence" value="ECO:0007669"/>
    <property type="project" value="UniProtKB-KW"/>
</dbReference>
<evidence type="ECO:0000313" key="2">
    <source>
        <dbReference type="Proteomes" id="UP000519023"/>
    </source>
</evidence>
<organism evidence="1 2">
    <name type="scientific">Sphingobium psychrophilum</name>
    <dbReference type="NCBI Taxonomy" id="2728834"/>
    <lineage>
        <taxon>Bacteria</taxon>
        <taxon>Pseudomonadati</taxon>
        <taxon>Pseudomonadota</taxon>
        <taxon>Alphaproteobacteria</taxon>
        <taxon>Sphingomonadales</taxon>
        <taxon>Sphingomonadaceae</taxon>
        <taxon>Sphingobium</taxon>
    </lineage>
</organism>
<dbReference type="RefSeq" id="WP_048576303.1">
    <property type="nucleotide sequence ID" value="NZ_JABBFV010000005.1"/>
</dbReference>
<dbReference type="InterPro" id="IPR027417">
    <property type="entry name" value="P-loop_NTPase"/>
</dbReference>
<keyword evidence="1" id="KW-0547">Nucleotide-binding</keyword>
<dbReference type="Gene3D" id="3.40.50.300">
    <property type="entry name" value="P-loop containing nucleotide triphosphate hydrolases"/>
    <property type="match status" value="1"/>
</dbReference>
<sequence>MILWAQAVPQDAVLLAETIGDNLPLALEAVTDAELWAVLHVAVIDDRLVALLDGLNAGSVRMTSDFRVGSVGASHWVAPILLLRTGSFSITSEGLNYESGFGGRTAGQGPECITGSV</sequence>
<dbReference type="Proteomes" id="UP000519023">
    <property type="component" value="Unassembled WGS sequence"/>
</dbReference>
<evidence type="ECO:0000313" key="1">
    <source>
        <dbReference type="EMBL" id="NML10234.1"/>
    </source>
</evidence>
<keyword evidence="1" id="KW-0067">ATP-binding</keyword>
<reference evidence="1 2" key="1">
    <citation type="submission" date="2020-04" db="EMBL/GenBank/DDBJ databases">
        <title>Sphingobium sp. AR-3-1 isolated from Arctic soil.</title>
        <authorList>
            <person name="Dahal R.H."/>
            <person name="Chaudhary D.K."/>
        </authorList>
    </citation>
    <scope>NUCLEOTIDE SEQUENCE [LARGE SCALE GENOMIC DNA]</scope>
    <source>
        <strain evidence="1 2">AR-3-1</strain>
    </source>
</reference>
<dbReference type="AlphaFoldDB" id="A0A7X9WUQ4"/>
<dbReference type="EMBL" id="JABBFV010000005">
    <property type="protein sequence ID" value="NML10234.1"/>
    <property type="molecule type" value="Genomic_DNA"/>
</dbReference>
<gene>
    <name evidence="1" type="ORF">HHL08_08735</name>
</gene>
<name>A0A7X9WUQ4_9SPHN</name>